<dbReference type="Gene3D" id="3.30.160.60">
    <property type="entry name" value="Classic Zinc Finger"/>
    <property type="match status" value="2"/>
</dbReference>
<feature type="domain" description="C2H2-type" evidence="9">
    <location>
        <begin position="59"/>
        <end position="86"/>
    </location>
</feature>
<comment type="subcellular location">
    <subcellularLocation>
        <location evidence="1">Nucleus</location>
    </subcellularLocation>
</comment>
<organism evidence="10">
    <name type="scientific">Timema bartmani</name>
    <dbReference type="NCBI Taxonomy" id="61472"/>
    <lineage>
        <taxon>Eukaryota</taxon>
        <taxon>Metazoa</taxon>
        <taxon>Ecdysozoa</taxon>
        <taxon>Arthropoda</taxon>
        <taxon>Hexapoda</taxon>
        <taxon>Insecta</taxon>
        <taxon>Pterygota</taxon>
        <taxon>Neoptera</taxon>
        <taxon>Polyneoptera</taxon>
        <taxon>Phasmatodea</taxon>
        <taxon>Timematodea</taxon>
        <taxon>Timematoidea</taxon>
        <taxon>Timematidae</taxon>
        <taxon>Timema</taxon>
    </lineage>
</organism>
<dbReference type="PANTHER" id="PTHR24394:SF44">
    <property type="entry name" value="ZINC FINGER PROTEIN 271-LIKE"/>
    <property type="match status" value="1"/>
</dbReference>
<dbReference type="AlphaFoldDB" id="A0A7R9I7H4"/>
<dbReference type="SUPFAM" id="SSF57667">
    <property type="entry name" value="beta-beta-alpha zinc fingers"/>
    <property type="match status" value="1"/>
</dbReference>
<keyword evidence="5" id="KW-0862">Zinc</keyword>
<dbReference type="GO" id="GO:0000981">
    <property type="term" value="F:DNA-binding transcription factor activity, RNA polymerase II-specific"/>
    <property type="evidence" value="ECO:0007669"/>
    <property type="project" value="TreeGrafter"/>
</dbReference>
<evidence type="ECO:0000259" key="9">
    <source>
        <dbReference type="PROSITE" id="PS50157"/>
    </source>
</evidence>
<dbReference type="InterPro" id="IPR013087">
    <property type="entry name" value="Znf_C2H2_type"/>
</dbReference>
<reference evidence="10" key="1">
    <citation type="submission" date="2020-11" db="EMBL/GenBank/DDBJ databases">
        <authorList>
            <person name="Tran Van P."/>
        </authorList>
    </citation>
    <scope>NUCLEOTIDE SEQUENCE</scope>
</reference>
<dbReference type="InterPro" id="IPR036236">
    <property type="entry name" value="Znf_C2H2_sf"/>
</dbReference>
<dbReference type="FunFam" id="3.30.160.60:FF:000557">
    <property type="entry name" value="zinc finger and SCAN domain-containing protein 29"/>
    <property type="match status" value="1"/>
</dbReference>
<evidence type="ECO:0000256" key="2">
    <source>
        <dbReference type="ARBA" id="ARBA00022723"/>
    </source>
</evidence>
<evidence type="ECO:0000256" key="6">
    <source>
        <dbReference type="ARBA" id="ARBA00023242"/>
    </source>
</evidence>
<evidence type="ECO:0000256" key="3">
    <source>
        <dbReference type="ARBA" id="ARBA00022737"/>
    </source>
</evidence>
<evidence type="ECO:0000256" key="7">
    <source>
        <dbReference type="PROSITE-ProRule" id="PRU00042"/>
    </source>
</evidence>
<gene>
    <name evidence="10" type="ORF">TBIB3V08_LOCUS10529</name>
</gene>
<evidence type="ECO:0000256" key="5">
    <source>
        <dbReference type="ARBA" id="ARBA00022833"/>
    </source>
</evidence>
<dbReference type="SMART" id="SM00355">
    <property type="entry name" value="ZnF_C2H2"/>
    <property type="match status" value="3"/>
</dbReference>
<dbReference type="GO" id="GO:0005634">
    <property type="term" value="C:nucleus"/>
    <property type="evidence" value="ECO:0007669"/>
    <property type="project" value="UniProtKB-SubCell"/>
</dbReference>
<sequence>MCRKDTGDWSGSKPTSLKQDPNGPKLAPGLIGWDCEGKSFSRLCILKDHIMSHGTERPFHCDVCGKSFQKKGTLTQHKYLHTGLRPYVCTKCGKAFAQSSTLRCHMKIHK</sequence>
<dbReference type="PANTHER" id="PTHR24394">
    <property type="entry name" value="ZINC FINGER PROTEIN"/>
    <property type="match status" value="1"/>
</dbReference>
<keyword evidence="6" id="KW-0539">Nucleus</keyword>
<evidence type="ECO:0000256" key="8">
    <source>
        <dbReference type="SAM" id="MobiDB-lite"/>
    </source>
</evidence>
<evidence type="ECO:0000313" key="10">
    <source>
        <dbReference type="EMBL" id="CAD7448242.1"/>
    </source>
</evidence>
<dbReference type="PROSITE" id="PS50157">
    <property type="entry name" value="ZINC_FINGER_C2H2_2"/>
    <property type="match status" value="2"/>
</dbReference>
<dbReference type="Pfam" id="PF00096">
    <property type="entry name" value="zf-C2H2"/>
    <property type="match status" value="2"/>
</dbReference>
<evidence type="ECO:0000256" key="1">
    <source>
        <dbReference type="ARBA" id="ARBA00004123"/>
    </source>
</evidence>
<proteinExistence type="predicted"/>
<name>A0A7R9I7H4_9NEOP</name>
<keyword evidence="3" id="KW-0677">Repeat</keyword>
<dbReference type="EMBL" id="OD569741">
    <property type="protein sequence ID" value="CAD7448242.1"/>
    <property type="molecule type" value="Genomic_DNA"/>
</dbReference>
<feature type="domain" description="C2H2-type" evidence="9">
    <location>
        <begin position="87"/>
        <end position="110"/>
    </location>
</feature>
<keyword evidence="2" id="KW-0479">Metal-binding</keyword>
<keyword evidence="4 7" id="KW-0863">Zinc-finger</keyword>
<dbReference type="FunFam" id="3.30.160.60:FF:000744">
    <property type="entry name" value="zinc finger E-box-binding homeobox 1"/>
    <property type="match status" value="1"/>
</dbReference>
<dbReference type="PROSITE" id="PS00028">
    <property type="entry name" value="ZINC_FINGER_C2H2_1"/>
    <property type="match status" value="2"/>
</dbReference>
<accession>A0A7R9I7H4</accession>
<feature type="region of interest" description="Disordered" evidence="8">
    <location>
        <begin position="1"/>
        <end position="25"/>
    </location>
</feature>
<protein>
    <recommendedName>
        <fullName evidence="9">C2H2-type domain-containing protein</fullName>
    </recommendedName>
</protein>
<evidence type="ECO:0000256" key="4">
    <source>
        <dbReference type="ARBA" id="ARBA00022771"/>
    </source>
</evidence>
<dbReference type="GO" id="GO:0008270">
    <property type="term" value="F:zinc ion binding"/>
    <property type="evidence" value="ECO:0007669"/>
    <property type="project" value="UniProtKB-KW"/>
</dbReference>